<sequence>MLYVLGYIISLIILYLVIETAVKNGINKSHVGKLLERDYGMQKEEAKPLFNDLDD</sequence>
<dbReference type="AlphaFoldDB" id="A0A841Q2C1"/>
<proteinExistence type="predicted"/>
<keyword evidence="1" id="KW-0812">Transmembrane</keyword>
<keyword evidence="1" id="KW-1133">Transmembrane helix</keyword>
<dbReference type="EMBL" id="JACHGH010000003">
    <property type="protein sequence ID" value="MBB6452662.1"/>
    <property type="molecule type" value="Genomic_DNA"/>
</dbReference>
<evidence type="ECO:0000313" key="3">
    <source>
        <dbReference type="Proteomes" id="UP000581688"/>
    </source>
</evidence>
<protein>
    <submittedName>
        <fullName evidence="2">Uncharacterized protein</fullName>
    </submittedName>
</protein>
<reference evidence="2 3" key="1">
    <citation type="submission" date="2020-08" db="EMBL/GenBank/DDBJ databases">
        <title>Genomic Encyclopedia of Type Strains, Phase IV (KMG-IV): sequencing the most valuable type-strain genomes for metagenomic binning, comparative biology and taxonomic classification.</title>
        <authorList>
            <person name="Goeker M."/>
        </authorList>
    </citation>
    <scope>NUCLEOTIDE SEQUENCE [LARGE SCALE GENOMIC DNA]</scope>
    <source>
        <strain evidence="2 3">DSM 19612</strain>
    </source>
</reference>
<dbReference type="Proteomes" id="UP000581688">
    <property type="component" value="Unassembled WGS sequence"/>
</dbReference>
<evidence type="ECO:0000256" key="1">
    <source>
        <dbReference type="SAM" id="Phobius"/>
    </source>
</evidence>
<evidence type="ECO:0000313" key="2">
    <source>
        <dbReference type="EMBL" id="MBB6452662.1"/>
    </source>
</evidence>
<comment type="caution">
    <text evidence="2">The sequence shown here is derived from an EMBL/GenBank/DDBJ whole genome shotgun (WGS) entry which is preliminary data.</text>
</comment>
<gene>
    <name evidence="2" type="ORF">HNQ94_001108</name>
</gene>
<accession>A0A841Q2C1</accession>
<dbReference type="RefSeq" id="WP_174495233.1">
    <property type="nucleotide sequence ID" value="NZ_CADDWK010000003.1"/>
</dbReference>
<feature type="transmembrane region" description="Helical" evidence="1">
    <location>
        <begin position="6"/>
        <end position="26"/>
    </location>
</feature>
<keyword evidence="3" id="KW-1185">Reference proteome</keyword>
<name>A0A841Q2C1_9BACI</name>
<keyword evidence="1" id="KW-0472">Membrane</keyword>
<organism evidence="2 3">
    <name type="scientific">Salirhabdus euzebyi</name>
    <dbReference type="NCBI Taxonomy" id="394506"/>
    <lineage>
        <taxon>Bacteria</taxon>
        <taxon>Bacillati</taxon>
        <taxon>Bacillota</taxon>
        <taxon>Bacilli</taxon>
        <taxon>Bacillales</taxon>
        <taxon>Bacillaceae</taxon>
        <taxon>Salirhabdus</taxon>
    </lineage>
</organism>